<dbReference type="GO" id="GO:0022857">
    <property type="term" value="F:transmembrane transporter activity"/>
    <property type="evidence" value="ECO:0007669"/>
    <property type="project" value="InterPro"/>
</dbReference>
<dbReference type="InterPro" id="IPR020846">
    <property type="entry name" value="MFS_dom"/>
</dbReference>
<proteinExistence type="predicted"/>
<evidence type="ECO:0000256" key="6">
    <source>
        <dbReference type="ARBA" id="ARBA00023136"/>
    </source>
</evidence>
<feature type="transmembrane region" description="Helical" evidence="7">
    <location>
        <begin position="42"/>
        <end position="65"/>
    </location>
</feature>
<feature type="domain" description="Major facilitator superfamily (MFS) profile" evidence="8">
    <location>
        <begin position="7"/>
        <end position="453"/>
    </location>
</feature>
<dbReference type="InterPro" id="IPR036259">
    <property type="entry name" value="MFS_trans_sf"/>
</dbReference>
<feature type="transmembrane region" description="Helical" evidence="7">
    <location>
        <begin position="389"/>
        <end position="410"/>
    </location>
</feature>
<dbReference type="EMBL" id="FWZX01000014">
    <property type="protein sequence ID" value="SMF41179.1"/>
    <property type="molecule type" value="Genomic_DNA"/>
</dbReference>
<keyword evidence="4 7" id="KW-0812">Transmembrane</keyword>
<dbReference type="RefSeq" id="WP_085123905.1">
    <property type="nucleotide sequence ID" value="NZ_FWZX01000014.1"/>
</dbReference>
<keyword evidence="5 7" id="KW-1133">Transmembrane helix</keyword>
<protein>
    <submittedName>
        <fullName evidence="9">Drug resistance transporter, EmrB/QacA subfamily</fullName>
    </submittedName>
</protein>
<feature type="transmembrane region" description="Helical" evidence="7">
    <location>
        <begin position="326"/>
        <end position="345"/>
    </location>
</feature>
<organism evidence="9 10">
    <name type="scientific">Tistlia consotensis USBA 355</name>
    <dbReference type="NCBI Taxonomy" id="560819"/>
    <lineage>
        <taxon>Bacteria</taxon>
        <taxon>Pseudomonadati</taxon>
        <taxon>Pseudomonadota</taxon>
        <taxon>Alphaproteobacteria</taxon>
        <taxon>Rhodospirillales</taxon>
        <taxon>Rhodovibrionaceae</taxon>
        <taxon>Tistlia</taxon>
    </lineage>
</organism>
<name>A0A1Y6C316_9PROT</name>
<evidence type="ECO:0000256" key="1">
    <source>
        <dbReference type="ARBA" id="ARBA00004651"/>
    </source>
</evidence>
<dbReference type="Gene3D" id="1.20.1250.20">
    <property type="entry name" value="MFS general substrate transporter like domains"/>
    <property type="match status" value="1"/>
</dbReference>
<evidence type="ECO:0000256" key="2">
    <source>
        <dbReference type="ARBA" id="ARBA00022448"/>
    </source>
</evidence>
<feature type="transmembrane region" description="Helical" evidence="7">
    <location>
        <begin position="430"/>
        <end position="448"/>
    </location>
</feature>
<dbReference type="GO" id="GO:0005886">
    <property type="term" value="C:plasma membrane"/>
    <property type="evidence" value="ECO:0007669"/>
    <property type="project" value="UniProtKB-SubCell"/>
</dbReference>
<dbReference type="Proteomes" id="UP000192917">
    <property type="component" value="Unassembled WGS sequence"/>
</dbReference>
<feature type="transmembrane region" description="Helical" evidence="7">
    <location>
        <begin position="196"/>
        <end position="218"/>
    </location>
</feature>
<dbReference type="AlphaFoldDB" id="A0A1Y6C316"/>
<evidence type="ECO:0000313" key="9">
    <source>
        <dbReference type="EMBL" id="SMF41179.1"/>
    </source>
</evidence>
<comment type="subcellular location">
    <subcellularLocation>
        <location evidence="1">Cell membrane</location>
        <topology evidence="1">Multi-pass membrane protein</topology>
    </subcellularLocation>
</comment>
<dbReference type="Pfam" id="PF07690">
    <property type="entry name" value="MFS_1"/>
    <property type="match status" value="1"/>
</dbReference>
<dbReference type="PANTHER" id="PTHR42718">
    <property type="entry name" value="MAJOR FACILITATOR SUPERFAMILY MULTIDRUG TRANSPORTER MFSC"/>
    <property type="match status" value="1"/>
</dbReference>
<sequence length="475" mass="49486">MPSARRITLVVASALFIENLDSTVIATSLPAMALDLGVNPIVLKLAFTAYLVSLAIFIPISGWCADRFGARTVFRAAIGTFILASIGCALSNDLTSLVAARFVQGIGGAMMVPVGRLIILRVVEKRQLVNAMTWLTIPALIAPLLGPPVGGFITTYYHWRWIFWLNVPVGLAGMVLATLIIPQVKADSVPPLDFRGFLLSGLGLSTLIFGFTLLGAAVLPQRDALLLVVVGLTLILLYLRHARRAPHPIIDLKLLAIPTFRASVAGGSLFRIGTGAIPFLLPLMLQLGFGLSPFASGSLTFAAAAGALTMKATAGPILRRFGFRRVLVANALISAGLLGAIALFSGSTPHLVIVSVLLAGGFFRSLQFTSINAIAYADIDPPRMSRATSFAAVIQQLSLAAGVAFAALVLEASQAARGGGPLAVGDFVTGFVAIAALSGSSLLVFLTLRPDAGAEISSHSVATAPAVTEGRGTRG</sequence>
<evidence type="ECO:0000256" key="4">
    <source>
        <dbReference type="ARBA" id="ARBA00022692"/>
    </source>
</evidence>
<keyword evidence="10" id="KW-1185">Reference proteome</keyword>
<evidence type="ECO:0000256" key="7">
    <source>
        <dbReference type="SAM" id="Phobius"/>
    </source>
</evidence>
<dbReference type="InterPro" id="IPR011701">
    <property type="entry name" value="MFS"/>
</dbReference>
<feature type="transmembrane region" description="Helical" evidence="7">
    <location>
        <begin position="98"/>
        <end position="119"/>
    </location>
</feature>
<feature type="transmembrane region" description="Helical" evidence="7">
    <location>
        <begin position="161"/>
        <end position="184"/>
    </location>
</feature>
<feature type="transmembrane region" description="Helical" evidence="7">
    <location>
        <begin position="72"/>
        <end position="92"/>
    </location>
</feature>
<dbReference type="Gene3D" id="1.20.1720.10">
    <property type="entry name" value="Multidrug resistance protein D"/>
    <property type="match status" value="1"/>
</dbReference>
<gene>
    <name evidence="9" type="ORF">SAMN05428998_11481</name>
</gene>
<evidence type="ECO:0000259" key="8">
    <source>
        <dbReference type="PROSITE" id="PS50850"/>
    </source>
</evidence>
<evidence type="ECO:0000256" key="3">
    <source>
        <dbReference type="ARBA" id="ARBA00022475"/>
    </source>
</evidence>
<evidence type="ECO:0000313" key="10">
    <source>
        <dbReference type="Proteomes" id="UP000192917"/>
    </source>
</evidence>
<evidence type="ECO:0000256" key="5">
    <source>
        <dbReference type="ARBA" id="ARBA00022989"/>
    </source>
</evidence>
<keyword evidence="2" id="KW-0813">Transport</keyword>
<feature type="transmembrane region" description="Helical" evidence="7">
    <location>
        <begin position="291"/>
        <end position="314"/>
    </location>
</feature>
<feature type="transmembrane region" description="Helical" evidence="7">
    <location>
        <begin position="224"/>
        <end position="241"/>
    </location>
</feature>
<dbReference type="PANTHER" id="PTHR42718:SF46">
    <property type="entry name" value="BLR6921 PROTEIN"/>
    <property type="match status" value="1"/>
</dbReference>
<dbReference type="PROSITE" id="PS50850">
    <property type="entry name" value="MFS"/>
    <property type="match status" value="1"/>
</dbReference>
<dbReference type="SUPFAM" id="SSF103473">
    <property type="entry name" value="MFS general substrate transporter"/>
    <property type="match status" value="1"/>
</dbReference>
<keyword evidence="6 7" id="KW-0472">Membrane</keyword>
<keyword evidence="3" id="KW-1003">Cell membrane</keyword>
<feature type="transmembrane region" description="Helical" evidence="7">
    <location>
        <begin position="131"/>
        <end position="149"/>
    </location>
</feature>
<reference evidence="9 10" key="1">
    <citation type="submission" date="2017-04" db="EMBL/GenBank/DDBJ databases">
        <authorList>
            <person name="Afonso C.L."/>
            <person name="Miller P.J."/>
            <person name="Scott M.A."/>
            <person name="Spackman E."/>
            <person name="Goraichik I."/>
            <person name="Dimitrov K.M."/>
            <person name="Suarez D.L."/>
            <person name="Swayne D.E."/>
        </authorList>
    </citation>
    <scope>NUCLEOTIDE SEQUENCE [LARGE SCALE GENOMIC DNA]</scope>
    <source>
        <strain evidence="9 10">USBA 355</strain>
    </source>
</reference>
<accession>A0A1Y6C316</accession>
<feature type="transmembrane region" description="Helical" evidence="7">
    <location>
        <begin position="351"/>
        <end position="377"/>
    </location>
</feature>
<dbReference type="STRING" id="560819.SAMN05428998_11481"/>